<evidence type="ECO:0000256" key="1">
    <source>
        <dbReference type="SAM" id="Phobius"/>
    </source>
</evidence>
<feature type="transmembrane region" description="Helical" evidence="1">
    <location>
        <begin position="188"/>
        <end position="208"/>
    </location>
</feature>
<dbReference type="Pfam" id="PF12730">
    <property type="entry name" value="ABC2_membrane_4"/>
    <property type="match status" value="1"/>
</dbReference>
<comment type="caution">
    <text evidence="2">The sequence shown here is derived from an EMBL/GenBank/DDBJ whole genome shotgun (WGS) entry which is preliminary data.</text>
</comment>
<dbReference type="Proteomes" id="UP000679950">
    <property type="component" value="Unassembled WGS sequence"/>
</dbReference>
<keyword evidence="3" id="KW-1185">Reference proteome</keyword>
<name>A0ABQ4KKN2_9BACI</name>
<gene>
    <name evidence="2" type="ORF">J8TS2_28340</name>
</gene>
<evidence type="ECO:0000313" key="2">
    <source>
        <dbReference type="EMBL" id="GIN58515.1"/>
    </source>
</evidence>
<protein>
    <submittedName>
        <fullName evidence="2">ABC transporter permease</fullName>
    </submittedName>
</protein>
<sequence>MKNIIISEYERTFKRKKTIIGLIIYAFVLALECFFLYAMGGLSFYDPEHSVQLNSINTAPFLLRELGIFLHFILIPMFAVDSFNGEYSSGALRLVLIRPQKRVRILLAKWIVQVSLIVAIMLVTWLVGTMFGIISMPHVEETSFYQTGSMNAFYGMLYTLLFYGVATLIMIGVMGLSSLISMMMPNPILAFAGTIAALIGSLYIHDVFVYFLTSDAIFKILGEPQGEFYISLFLILVISCMMNVKIWQKKQWIG</sequence>
<dbReference type="PANTHER" id="PTHR37305:SF1">
    <property type="entry name" value="MEMBRANE PROTEIN"/>
    <property type="match status" value="1"/>
</dbReference>
<accession>A0ABQ4KKN2</accession>
<keyword evidence="1" id="KW-0472">Membrane</keyword>
<keyword evidence="1" id="KW-1133">Transmembrane helix</keyword>
<proteinExistence type="predicted"/>
<feature type="transmembrane region" description="Helical" evidence="1">
    <location>
        <begin position="228"/>
        <end position="247"/>
    </location>
</feature>
<reference evidence="2 3" key="1">
    <citation type="submission" date="2021-03" db="EMBL/GenBank/DDBJ databases">
        <title>Antimicrobial resistance genes in bacteria isolated from Japanese honey, and their potential for conferring macrolide and lincosamide resistance in the American foulbrood pathogen Paenibacillus larvae.</title>
        <authorList>
            <person name="Okamoto M."/>
            <person name="Kumagai M."/>
            <person name="Kanamori H."/>
            <person name="Takamatsu D."/>
        </authorList>
    </citation>
    <scope>NUCLEOTIDE SEQUENCE [LARGE SCALE GENOMIC DNA]</scope>
    <source>
        <strain evidence="2 3">J8TS2</strain>
    </source>
</reference>
<feature type="transmembrane region" description="Helical" evidence="1">
    <location>
        <begin position="106"/>
        <end position="133"/>
    </location>
</feature>
<dbReference type="PANTHER" id="PTHR37305">
    <property type="entry name" value="INTEGRAL MEMBRANE PROTEIN-RELATED"/>
    <property type="match status" value="1"/>
</dbReference>
<dbReference type="EMBL" id="BORB01000025">
    <property type="protein sequence ID" value="GIN58515.1"/>
    <property type="molecule type" value="Genomic_DNA"/>
</dbReference>
<evidence type="ECO:0000313" key="3">
    <source>
        <dbReference type="Proteomes" id="UP000679950"/>
    </source>
</evidence>
<keyword evidence="1" id="KW-0812">Transmembrane</keyword>
<dbReference type="RefSeq" id="WP_373306792.1">
    <property type="nucleotide sequence ID" value="NZ_BORB01000025.1"/>
</dbReference>
<feature type="transmembrane region" description="Helical" evidence="1">
    <location>
        <begin position="20"/>
        <end position="45"/>
    </location>
</feature>
<feature type="transmembrane region" description="Helical" evidence="1">
    <location>
        <begin position="153"/>
        <end position="176"/>
    </location>
</feature>
<feature type="transmembrane region" description="Helical" evidence="1">
    <location>
        <begin position="65"/>
        <end position="85"/>
    </location>
</feature>
<organism evidence="2 3">
    <name type="scientific">Lederbergia ruris</name>
    <dbReference type="NCBI Taxonomy" id="217495"/>
    <lineage>
        <taxon>Bacteria</taxon>
        <taxon>Bacillati</taxon>
        <taxon>Bacillota</taxon>
        <taxon>Bacilli</taxon>
        <taxon>Bacillales</taxon>
        <taxon>Bacillaceae</taxon>
        <taxon>Lederbergia</taxon>
    </lineage>
</organism>